<keyword evidence="2 3" id="KW-0040">ANK repeat</keyword>
<dbReference type="SUPFAM" id="SSF48403">
    <property type="entry name" value="Ankyrin repeat"/>
    <property type="match status" value="1"/>
</dbReference>
<name>A0AAE7NUB5_9BRAD</name>
<accession>A0AAE7NUB5</accession>
<dbReference type="InterPro" id="IPR036770">
    <property type="entry name" value="Ankyrin_rpt-contain_sf"/>
</dbReference>
<feature type="repeat" description="ANK" evidence="3">
    <location>
        <begin position="69"/>
        <end position="101"/>
    </location>
</feature>
<dbReference type="PANTHER" id="PTHR24201">
    <property type="entry name" value="ANK_REP_REGION DOMAIN-CONTAINING PROTEIN"/>
    <property type="match status" value="1"/>
</dbReference>
<dbReference type="Pfam" id="PF12796">
    <property type="entry name" value="Ank_2"/>
    <property type="match status" value="1"/>
</dbReference>
<dbReference type="AlphaFoldDB" id="A0AAE7NUB5"/>
<gene>
    <name evidence="4" type="ORF">WN72_27410</name>
</gene>
<dbReference type="PANTHER" id="PTHR24201:SF14">
    <property type="entry name" value="CYCLIN-DEPENDENT KINASE 4 INHIBITOR C-LIKE"/>
    <property type="match status" value="1"/>
</dbReference>
<dbReference type="Gene3D" id="1.25.40.20">
    <property type="entry name" value="Ankyrin repeat-containing domain"/>
    <property type="match status" value="1"/>
</dbReference>
<reference evidence="4 5" key="1">
    <citation type="submission" date="2018-06" db="EMBL/GenBank/DDBJ databases">
        <title>Comparative genomics of Bradyrhizobium nodulating Arachidis hypogaea.</title>
        <authorList>
            <person name="Li Y."/>
        </authorList>
    </citation>
    <scope>NUCLEOTIDE SEQUENCE [LARGE SCALE GENOMIC DNA]</scope>
    <source>
        <strain evidence="4 5">CCBAU 051107</strain>
    </source>
</reference>
<keyword evidence="1" id="KW-0677">Repeat</keyword>
<dbReference type="RefSeq" id="WP_092213994.1">
    <property type="nucleotide sequence ID" value="NZ_CP030050.1"/>
</dbReference>
<sequence>MTEEEILRVAGAAIKGDVAVGAEALDRGMPPNIYLGGPTLLNLLAQRGQVDVLRLMLLRGADPNSVGDQGVTALMSAATAGQLAAVEVLLEHGADPDLRDANGRTASDMAALNDYRAVFSRLRRRPSAGSDAMRQINAFLDADARLRHASLKVTFASMSWSLPSAAAGAFGVSSMRVDETTIVELKQIEADFLTLAGQSVPAGGWQASPLAQAAECSRLSAFILDTVLEQPGRAAAQYKAAQAIFERAGLWAEARDAADNAAACLHVASGNVEQRQERARAAVASAPPSTVSRASHLIQLGEIQLQVRNQLAAIATFKDAEATLRQAGYKEPPAPGTIFNEIMASMMSDAGNGPQLVQRAGNILKLRLLFYRLYFGLKNAYGPVDKANLGNPSEADRYARLIVDHKLQTQGK</sequence>
<evidence type="ECO:0000256" key="2">
    <source>
        <dbReference type="ARBA" id="ARBA00023043"/>
    </source>
</evidence>
<proteinExistence type="predicted"/>
<evidence type="ECO:0000256" key="3">
    <source>
        <dbReference type="PROSITE-ProRule" id="PRU00023"/>
    </source>
</evidence>
<protein>
    <recommendedName>
        <fullName evidence="6">Ankyrin repeat-containing protein</fullName>
    </recommendedName>
</protein>
<dbReference type="PROSITE" id="PS50297">
    <property type="entry name" value="ANK_REP_REGION"/>
    <property type="match status" value="2"/>
</dbReference>
<feature type="repeat" description="ANK" evidence="3">
    <location>
        <begin position="36"/>
        <end position="68"/>
    </location>
</feature>
<dbReference type="EMBL" id="CP030050">
    <property type="protein sequence ID" value="QOZ69630.1"/>
    <property type="molecule type" value="Genomic_DNA"/>
</dbReference>
<dbReference type="PROSITE" id="PS50088">
    <property type="entry name" value="ANK_REPEAT"/>
    <property type="match status" value="2"/>
</dbReference>
<evidence type="ECO:0008006" key="6">
    <source>
        <dbReference type="Google" id="ProtNLM"/>
    </source>
</evidence>
<dbReference type="InterPro" id="IPR002110">
    <property type="entry name" value="Ankyrin_rpt"/>
</dbReference>
<evidence type="ECO:0000313" key="5">
    <source>
        <dbReference type="Proteomes" id="UP000594015"/>
    </source>
</evidence>
<dbReference type="InterPro" id="IPR050776">
    <property type="entry name" value="Ank_Repeat/CDKN_Inhibitor"/>
</dbReference>
<dbReference type="KEGG" id="barh:WN72_27410"/>
<organism evidence="4 5">
    <name type="scientific">Bradyrhizobium arachidis</name>
    <dbReference type="NCBI Taxonomy" id="858423"/>
    <lineage>
        <taxon>Bacteria</taxon>
        <taxon>Pseudomonadati</taxon>
        <taxon>Pseudomonadota</taxon>
        <taxon>Alphaproteobacteria</taxon>
        <taxon>Hyphomicrobiales</taxon>
        <taxon>Nitrobacteraceae</taxon>
        <taxon>Bradyrhizobium</taxon>
    </lineage>
</organism>
<dbReference type="Proteomes" id="UP000594015">
    <property type="component" value="Chromosome"/>
</dbReference>
<evidence type="ECO:0000256" key="1">
    <source>
        <dbReference type="ARBA" id="ARBA00022737"/>
    </source>
</evidence>
<dbReference type="SMART" id="SM00248">
    <property type="entry name" value="ANK"/>
    <property type="match status" value="2"/>
</dbReference>
<evidence type="ECO:0000313" key="4">
    <source>
        <dbReference type="EMBL" id="QOZ69630.1"/>
    </source>
</evidence>